<dbReference type="AlphaFoldDB" id="A0A9P7UQC1"/>
<protein>
    <recommendedName>
        <fullName evidence="7">Major facilitator superfamily (MFS) profile domain-containing protein</fullName>
    </recommendedName>
</protein>
<dbReference type="PROSITE" id="PS50850">
    <property type="entry name" value="MFS"/>
    <property type="match status" value="1"/>
</dbReference>
<evidence type="ECO:0000259" key="7">
    <source>
        <dbReference type="PROSITE" id="PS50850"/>
    </source>
</evidence>
<dbReference type="GO" id="GO:0022857">
    <property type="term" value="F:transmembrane transporter activity"/>
    <property type="evidence" value="ECO:0007669"/>
    <property type="project" value="InterPro"/>
</dbReference>
<dbReference type="EMBL" id="CM032188">
    <property type="protein sequence ID" value="KAG7087964.1"/>
    <property type="molecule type" value="Genomic_DNA"/>
</dbReference>
<keyword evidence="4 6" id="KW-1133">Transmembrane helix</keyword>
<dbReference type="PANTHER" id="PTHR42718">
    <property type="entry name" value="MAJOR FACILITATOR SUPERFAMILY MULTIDRUG TRANSPORTER MFSC"/>
    <property type="match status" value="1"/>
</dbReference>
<dbReference type="PANTHER" id="PTHR42718:SF9">
    <property type="entry name" value="MAJOR FACILITATOR SUPERFAMILY MULTIDRUG TRANSPORTER MFSC"/>
    <property type="match status" value="1"/>
</dbReference>
<evidence type="ECO:0000256" key="3">
    <source>
        <dbReference type="ARBA" id="ARBA00022692"/>
    </source>
</evidence>
<comment type="subcellular location">
    <subcellularLocation>
        <location evidence="1">Membrane</location>
        <topology evidence="1">Multi-pass membrane protein</topology>
    </subcellularLocation>
</comment>
<dbReference type="GO" id="GO:0016020">
    <property type="term" value="C:membrane"/>
    <property type="evidence" value="ECO:0007669"/>
    <property type="project" value="UniProtKB-SubCell"/>
</dbReference>
<feature type="transmembrane region" description="Helical" evidence="6">
    <location>
        <begin position="167"/>
        <end position="190"/>
    </location>
</feature>
<keyword evidence="3 6" id="KW-0812">Transmembrane</keyword>
<dbReference type="GeneID" id="66081080"/>
<evidence type="ECO:0000313" key="9">
    <source>
        <dbReference type="Proteomes" id="UP001049176"/>
    </source>
</evidence>
<feature type="transmembrane region" description="Helical" evidence="6">
    <location>
        <begin position="113"/>
        <end position="130"/>
    </location>
</feature>
<feature type="transmembrane region" description="Helical" evidence="6">
    <location>
        <begin position="232"/>
        <end position="252"/>
    </location>
</feature>
<feature type="transmembrane region" description="Helical" evidence="6">
    <location>
        <begin position="513"/>
        <end position="532"/>
    </location>
</feature>
<evidence type="ECO:0000313" key="8">
    <source>
        <dbReference type="EMBL" id="KAG7087964.1"/>
    </source>
</evidence>
<evidence type="ECO:0000256" key="4">
    <source>
        <dbReference type="ARBA" id="ARBA00022989"/>
    </source>
</evidence>
<keyword evidence="5 6" id="KW-0472">Membrane</keyword>
<feature type="transmembrane region" description="Helical" evidence="6">
    <location>
        <begin position="142"/>
        <end position="161"/>
    </location>
</feature>
<proteinExistence type="predicted"/>
<evidence type="ECO:0000256" key="6">
    <source>
        <dbReference type="SAM" id="Phobius"/>
    </source>
</evidence>
<keyword evidence="9" id="KW-1185">Reference proteome</keyword>
<evidence type="ECO:0000256" key="2">
    <source>
        <dbReference type="ARBA" id="ARBA00022448"/>
    </source>
</evidence>
<feature type="transmembrane region" description="Helical" evidence="6">
    <location>
        <begin position="202"/>
        <end position="226"/>
    </location>
</feature>
<feature type="domain" description="Major facilitator superfamily (MFS) profile" evidence="7">
    <location>
        <begin position="77"/>
        <end position="536"/>
    </location>
</feature>
<dbReference type="Gene3D" id="1.20.1720.10">
    <property type="entry name" value="Multidrug resistance protein D"/>
    <property type="match status" value="1"/>
</dbReference>
<feature type="transmembrane region" description="Helical" evidence="6">
    <location>
        <begin position="305"/>
        <end position="321"/>
    </location>
</feature>
<name>A0A9P7UQC1_9AGAR</name>
<feature type="transmembrane region" description="Helical" evidence="6">
    <location>
        <begin position="342"/>
        <end position="367"/>
    </location>
</feature>
<dbReference type="InterPro" id="IPR036259">
    <property type="entry name" value="MFS_trans_sf"/>
</dbReference>
<dbReference type="Proteomes" id="UP001049176">
    <property type="component" value="Chromosome 8"/>
</dbReference>
<dbReference type="RefSeq" id="XP_043004435.1">
    <property type="nucleotide sequence ID" value="XM_043157069.1"/>
</dbReference>
<dbReference type="Pfam" id="PF07690">
    <property type="entry name" value="MFS_1"/>
    <property type="match status" value="1"/>
</dbReference>
<feature type="transmembrane region" description="Helical" evidence="6">
    <location>
        <begin position="379"/>
        <end position="399"/>
    </location>
</feature>
<gene>
    <name evidence="8" type="ORF">E1B28_012005</name>
</gene>
<evidence type="ECO:0000256" key="5">
    <source>
        <dbReference type="ARBA" id="ARBA00023136"/>
    </source>
</evidence>
<feature type="transmembrane region" description="Helical" evidence="6">
    <location>
        <begin position="433"/>
        <end position="462"/>
    </location>
</feature>
<accession>A0A9P7UQC1</accession>
<dbReference type="InterPro" id="IPR011701">
    <property type="entry name" value="MFS"/>
</dbReference>
<dbReference type="SUPFAM" id="SSF103473">
    <property type="entry name" value="MFS general substrate transporter"/>
    <property type="match status" value="1"/>
</dbReference>
<dbReference type="KEGG" id="more:E1B28_012005"/>
<feature type="transmembrane region" description="Helical" evidence="6">
    <location>
        <begin position="76"/>
        <end position="101"/>
    </location>
</feature>
<feature type="transmembrane region" description="Helical" evidence="6">
    <location>
        <begin position="406"/>
        <end position="427"/>
    </location>
</feature>
<evidence type="ECO:0000256" key="1">
    <source>
        <dbReference type="ARBA" id="ARBA00004141"/>
    </source>
</evidence>
<sequence>MTRRCYFTQPSRTIRSAVSDLTRLPVAICNTIPIPKMSHEPPSQPVSETSLKDERATNDVNGYRTLANLPGAQKGVLLGIFCLSQFLDTYANSALFAAIPHLAVDLNITNSDSVWLISGYQLTFASLLLICGRVSDLYNPKIVFLLGATVMGGFSLGAGFVRSQVTLIVLRAMMGIGAALTVPSALYIIIHMFPDPASQSKAVAAFSASAAIGNVIGLLIGAMIVTISTWPWVFYSFAIIAAIIFVGAAVLAPSPRREHVSAIEKAKRFKRLDLFGVLLLTAGLILFIFGVTTGSVNGWNTARCLAPLIISFFLIAAFFLWEARLPEDMAAIPPNLWNYTNFAVLVLCGATMPFNWWGCVQLLFSWIWQNVYGWTPIQVALRLLPLGLLGFPVTAIANVMQQKLPLKWVIFTGQVIGIVGTVLLPFADSPHHYWPFAFPGFVLGTSGMTIIFATVNIAVFAVTPPEKAGVVGSMFNCFLQLGCAAGTAIVTSIQTSVDDRHGGPTAWEGRAAGLWFLFALLVVDTLCILVFMKNTVAPTKQEAEKAV</sequence>
<keyword evidence="2" id="KW-0813">Transport</keyword>
<dbReference type="Gene3D" id="1.20.1250.20">
    <property type="entry name" value="MFS general substrate transporter like domains"/>
    <property type="match status" value="1"/>
</dbReference>
<dbReference type="InterPro" id="IPR020846">
    <property type="entry name" value="MFS_dom"/>
</dbReference>
<reference evidence="8" key="1">
    <citation type="journal article" date="2021" name="Genome Biol. Evol.">
        <title>The assembled and annotated genome of the fairy-ring fungus Marasmius oreades.</title>
        <authorList>
            <person name="Hiltunen M."/>
            <person name="Ament-Velasquez S.L."/>
            <person name="Johannesson H."/>
        </authorList>
    </citation>
    <scope>NUCLEOTIDE SEQUENCE</scope>
    <source>
        <strain evidence="8">03SP1</strain>
    </source>
</reference>
<organism evidence="8 9">
    <name type="scientific">Marasmius oreades</name>
    <name type="common">fairy-ring Marasmius</name>
    <dbReference type="NCBI Taxonomy" id="181124"/>
    <lineage>
        <taxon>Eukaryota</taxon>
        <taxon>Fungi</taxon>
        <taxon>Dikarya</taxon>
        <taxon>Basidiomycota</taxon>
        <taxon>Agaricomycotina</taxon>
        <taxon>Agaricomycetes</taxon>
        <taxon>Agaricomycetidae</taxon>
        <taxon>Agaricales</taxon>
        <taxon>Marasmiineae</taxon>
        <taxon>Marasmiaceae</taxon>
        <taxon>Marasmius</taxon>
    </lineage>
</organism>
<feature type="transmembrane region" description="Helical" evidence="6">
    <location>
        <begin position="272"/>
        <end position="293"/>
    </location>
</feature>
<comment type="caution">
    <text evidence="8">The sequence shown here is derived from an EMBL/GenBank/DDBJ whole genome shotgun (WGS) entry which is preliminary data.</text>
</comment>
<feature type="transmembrane region" description="Helical" evidence="6">
    <location>
        <begin position="474"/>
        <end position="493"/>
    </location>
</feature>
<dbReference type="OrthoDB" id="440755at2759"/>